<evidence type="ECO:0000256" key="2">
    <source>
        <dbReference type="ARBA" id="ARBA00023136"/>
    </source>
</evidence>
<reference evidence="3 4" key="1">
    <citation type="submission" date="2019-04" db="EMBL/GenBank/DDBJ databases">
        <title>Genome sequencing of Clostridium botulinum Groups I-IV and Clostridium butyricum.</title>
        <authorList>
            <person name="Brunt J."/>
            <person name="Van Vliet A.H.M."/>
            <person name="Stringer S.C."/>
            <person name="Carter A.T."/>
            <person name="Peck M.W."/>
        </authorList>
    </citation>
    <scope>NUCLEOTIDE SEQUENCE [LARGE SCALE GENOMIC DNA]</scope>
    <source>
        <strain evidence="3 4">IFR 18/054</strain>
    </source>
</reference>
<dbReference type="Pfam" id="PF03323">
    <property type="entry name" value="GerA"/>
    <property type="match status" value="1"/>
</dbReference>
<accession>A0A6B4UAH7</accession>
<sequence>MNIDFYNTIKERFKNNFDTVFREVSCKQGTLHLIFISNLCDSSFISEYIIYPLIKNKDYTYNIKNIKERMLSASSVDEITDIDEAIMNILSGNVIIISDFFEGIISVEAKGFSKRSVSSPITESVIKGPREGFTESIMDNLSLIRRRIKNENFEVEKFTLGKESNTLVAICYLKNKAPKDLINYIKDKISKAKFEFIIESNYIEELLSQKNTLFDTISSSEKADVVCSKIFEGRVGILIDGTPFVLTAPHFFIENINMADDYYQRKSFANISRLLRWSALGISLFLPGLYLALSTHHFSLIPYVFIFKLSKARAGVPFPTIIEVLLMMFFFQLSREAGLRLPQPIGQSMSIVGALILGDATVSASLTSQSTMVVVGLTAISTFLIPKFYNSISIWSVLIAIGASIAGLPGFYMMGMVFLAHISSLQSCGYPYLYPLGSFEKYNFGDIILRDDLKNISHDILGNNKKRVNNRRFNNK</sequence>
<evidence type="ECO:0000256" key="1">
    <source>
        <dbReference type="ARBA" id="ARBA00005278"/>
    </source>
</evidence>
<protein>
    <submittedName>
        <fullName evidence="3">Spore germination protein</fullName>
    </submittedName>
</protein>
<dbReference type="GO" id="GO:0016020">
    <property type="term" value="C:membrane"/>
    <property type="evidence" value="ECO:0007669"/>
    <property type="project" value="InterPro"/>
</dbReference>
<keyword evidence="2" id="KW-0472">Membrane</keyword>
<dbReference type="InterPro" id="IPR004995">
    <property type="entry name" value="Spore_Ger"/>
</dbReference>
<dbReference type="Proteomes" id="UP000472521">
    <property type="component" value="Unassembled WGS sequence"/>
</dbReference>
<dbReference type="PANTHER" id="PTHR22550">
    <property type="entry name" value="SPORE GERMINATION PROTEIN"/>
    <property type="match status" value="1"/>
</dbReference>
<comment type="caution">
    <text evidence="3">The sequence shown here is derived from an EMBL/GenBank/DDBJ whole genome shotgun (WGS) entry which is preliminary data.</text>
</comment>
<evidence type="ECO:0000313" key="4">
    <source>
        <dbReference type="Proteomes" id="UP000472521"/>
    </source>
</evidence>
<name>A0A6B4UAH7_CLOBO</name>
<dbReference type="OMA" id="QQSEGFA"/>
<evidence type="ECO:0000313" key="3">
    <source>
        <dbReference type="EMBL" id="NFF02546.1"/>
    </source>
</evidence>
<dbReference type="EMBL" id="SWND01000007">
    <property type="protein sequence ID" value="NFF02546.1"/>
    <property type="molecule type" value="Genomic_DNA"/>
</dbReference>
<dbReference type="PIRSF" id="PIRSF005690">
    <property type="entry name" value="GerBA"/>
    <property type="match status" value="1"/>
</dbReference>
<proteinExistence type="inferred from homology"/>
<dbReference type="InterPro" id="IPR050768">
    <property type="entry name" value="UPF0353/GerABKA_families"/>
</dbReference>
<dbReference type="RefSeq" id="WP_012100662.1">
    <property type="nucleotide sequence ID" value="NZ_JACBBK010000003.1"/>
</dbReference>
<comment type="similarity">
    <text evidence="1">Belongs to the GerABKA family.</text>
</comment>
<dbReference type="PANTHER" id="PTHR22550:SF5">
    <property type="entry name" value="LEUCINE ZIPPER PROTEIN 4"/>
    <property type="match status" value="1"/>
</dbReference>
<dbReference type="AlphaFoldDB" id="A0A6B4UAH7"/>
<gene>
    <name evidence="3" type="ORF">FCV25_12380</name>
</gene>
<dbReference type="GO" id="GO:0009847">
    <property type="term" value="P:spore germination"/>
    <property type="evidence" value="ECO:0007669"/>
    <property type="project" value="InterPro"/>
</dbReference>
<organism evidence="3 4">
    <name type="scientific">Clostridium botulinum</name>
    <dbReference type="NCBI Taxonomy" id="1491"/>
    <lineage>
        <taxon>Bacteria</taxon>
        <taxon>Bacillati</taxon>
        <taxon>Bacillota</taxon>
        <taxon>Clostridia</taxon>
        <taxon>Eubacteriales</taxon>
        <taxon>Clostridiaceae</taxon>
        <taxon>Clostridium</taxon>
    </lineage>
</organism>